<reference evidence="2 3" key="1">
    <citation type="submission" date="2021-07" db="EMBL/GenBank/DDBJ databases">
        <authorList>
            <person name="Palmer J.M."/>
        </authorList>
    </citation>
    <scope>NUCLEOTIDE SEQUENCE [LARGE SCALE GENOMIC DNA]</scope>
    <source>
        <strain evidence="2 3">AT_MEX2019</strain>
        <tissue evidence="2">Muscle</tissue>
    </source>
</reference>
<dbReference type="EMBL" id="JAHUTI010025173">
    <property type="protein sequence ID" value="MED6240607.1"/>
    <property type="molecule type" value="Genomic_DNA"/>
</dbReference>
<accession>A0ABU7AQT1</accession>
<keyword evidence="3" id="KW-1185">Reference proteome</keyword>
<gene>
    <name evidence="2" type="ORF">ATANTOWER_024356</name>
</gene>
<sequence length="112" mass="12192">MASFPLSQLWASGKRLKNSSNPPAKHRRGRPAVILAPAATSPGPASAAVSPPIFLQHPRLRRLLLLWPSHNLPCFIHLMDSPQRSISSYSACLGVRPQLCHVSTSSSPLCRH</sequence>
<feature type="region of interest" description="Disordered" evidence="1">
    <location>
        <begin position="14"/>
        <end position="45"/>
    </location>
</feature>
<name>A0ABU7AQT1_9TELE</name>
<evidence type="ECO:0000313" key="3">
    <source>
        <dbReference type="Proteomes" id="UP001345963"/>
    </source>
</evidence>
<feature type="compositionally biased region" description="Low complexity" evidence="1">
    <location>
        <begin position="36"/>
        <end position="45"/>
    </location>
</feature>
<evidence type="ECO:0000313" key="2">
    <source>
        <dbReference type="EMBL" id="MED6240607.1"/>
    </source>
</evidence>
<comment type="caution">
    <text evidence="2">The sequence shown here is derived from an EMBL/GenBank/DDBJ whole genome shotgun (WGS) entry which is preliminary data.</text>
</comment>
<proteinExistence type="predicted"/>
<protein>
    <submittedName>
        <fullName evidence="2">Uncharacterized protein</fullName>
    </submittedName>
</protein>
<evidence type="ECO:0000256" key="1">
    <source>
        <dbReference type="SAM" id="MobiDB-lite"/>
    </source>
</evidence>
<organism evidence="2 3">
    <name type="scientific">Ataeniobius toweri</name>
    <dbReference type="NCBI Taxonomy" id="208326"/>
    <lineage>
        <taxon>Eukaryota</taxon>
        <taxon>Metazoa</taxon>
        <taxon>Chordata</taxon>
        <taxon>Craniata</taxon>
        <taxon>Vertebrata</taxon>
        <taxon>Euteleostomi</taxon>
        <taxon>Actinopterygii</taxon>
        <taxon>Neopterygii</taxon>
        <taxon>Teleostei</taxon>
        <taxon>Neoteleostei</taxon>
        <taxon>Acanthomorphata</taxon>
        <taxon>Ovalentaria</taxon>
        <taxon>Atherinomorphae</taxon>
        <taxon>Cyprinodontiformes</taxon>
        <taxon>Goodeidae</taxon>
        <taxon>Ataeniobius</taxon>
    </lineage>
</organism>
<dbReference type="Proteomes" id="UP001345963">
    <property type="component" value="Unassembled WGS sequence"/>
</dbReference>